<dbReference type="SUPFAM" id="SSF50800">
    <property type="entry name" value="PK beta-barrel domain-like"/>
    <property type="match status" value="1"/>
</dbReference>
<accession>A0ABQ5LTP1</accession>
<dbReference type="Pfam" id="PF03475">
    <property type="entry name" value="YiiM_3-alpha"/>
    <property type="match status" value="1"/>
</dbReference>
<feature type="region of interest" description="Disordered" evidence="1">
    <location>
        <begin position="38"/>
        <end position="57"/>
    </location>
</feature>
<organism evidence="3 4">
    <name type="scientific">Sinisalibacter aestuarii</name>
    <dbReference type="NCBI Taxonomy" id="2949426"/>
    <lineage>
        <taxon>Bacteria</taxon>
        <taxon>Pseudomonadati</taxon>
        <taxon>Pseudomonadota</taxon>
        <taxon>Alphaproteobacteria</taxon>
        <taxon>Rhodobacterales</taxon>
        <taxon>Roseobacteraceae</taxon>
        <taxon>Sinisalibacter</taxon>
    </lineage>
</organism>
<evidence type="ECO:0000313" key="4">
    <source>
        <dbReference type="Proteomes" id="UP001144205"/>
    </source>
</evidence>
<evidence type="ECO:0000259" key="2">
    <source>
        <dbReference type="PROSITE" id="PS51340"/>
    </source>
</evidence>
<dbReference type="Pfam" id="PF03473">
    <property type="entry name" value="MOSC"/>
    <property type="match status" value="1"/>
</dbReference>
<dbReference type="Gene3D" id="2.40.33.20">
    <property type="entry name" value="PK beta-barrel domain-like"/>
    <property type="match status" value="1"/>
</dbReference>
<sequence>MTRFVVAGVRTGRIAPLGSGQVLSGIDKHCRTGRVMARQSGLDGDEQGDTTRHGGPDKALHAYPVRHYRLWAEELPLRAARFRPGAFGENLVIGGATEADLCLFDIYRLGGAVVEVSQLRQPCWKLDLRFDLPDMARRVQDSGRTGWYFRVVTEGEIASGDTAELIARPQPGWPLDRVWRLLYRETLDREALAAFAALAGLPDNWRRMAANRLRRGRVEDWRPRLDRPG</sequence>
<dbReference type="InterPro" id="IPR052353">
    <property type="entry name" value="Benzoxazolinone_Detox_Enz"/>
</dbReference>
<gene>
    <name evidence="3" type="ORF">STA1M1_13410</name>
</gene>
<dbReference type="EMBL" id="BROH01000003">
    <property type="protein sequence ID" value="GKY87472.1"/>
    <property type="molecule type" value="Genomic_DNA"/>
</dbReference>
<dbReference type="PANTHER" id="PTHR30212">
    <property type="entry name" value="PROTEIN YIIM"/>
    <property type="match status" value="1"/>
</dbReference>
<dbReference type="InterPro" id="IPR011037">
    <property type="entry name" value="Pyrv_Knase-like_insert_dom_sf"/>
</dbReference>
<evidence type="ECO:0000313" key="3">
    <source>
        <dbReference type="EMBL" id="GKY87472.1"/>
    </source>
</evidence>
<name>A0ABQ5LTP1_9RHOB</name>
<dbReference type="RefSeq" id="WP_281841460.1">
    <property type="nucleotide sequence ID" value="NZ_BROH01000003.1"/>
</dbReference>
<reference evidence="3" key="1">
    <citation type="journal article" date="2023" name="Int. J. Syst. Evol. Microbiol.">
        <title>Sinisalibacter aestuarii sp. nov., isolated from estuarine sediment of the Arakawa River.</title>
        <authorList>
            <person name="Arafat S.T."/>
            <person name="Hirano S."/>
            <person name="Sato A."/>
            <person name="Takeuchi K."/>
            <person name="Yasuda T."/>
            <person name="Terahara T."/>
            <person name="Hamada M."/>
            <person name="Kobayashi T."/>
        </authorList>
    </citation>
    <scope>NUCLEOTIDE SEQUENCE</scope>
    <source>
        <strain evidence="3">B-399</strain>
    </source>
</reference>
<dbReference type="InterPro" id="IPR005302">
    <property type="entry name" value="MoCF_Sase_C"/>
</dbReference>
<keyword evidence="4" id="KW-1185">Reference proteome</keyword>
<dbReference type="InterPro" id="IPR005163">
    <property type="entry name" value="Tri_helical_YiiM-like"/>
</dbReference>
<evidence type="ECO:0000256" key="1">
    <source>
        <dbReference type="SAM" id="MobiDB-lite"/>
    </source>
</evidence>
<dbReference type="Proteomes" id="UP001144205">
    <property type="component" value="Unassembled WGS sequence"/>
</dbReference>
<comment type="caution">
    <text evidence="3">The sequence shown here is derived from an EMBL/GenBank/DDBJ whole genome shotgun (WGS) entry which is preliminary data.</text>
</comment>
<feature type="domain" description="MOSC" evidence="2">
    <location>
        <begin position="20"/>
        <end position="166"/>
    </location>
</feature>
<dbReference type="PROSITE" id="PS51340">
    <property type="entry name" value="MOSC"/>
    <property type="match status" value="1"/>
</dbReference>
<protein>
    <submittedName>
        <fullName evidence="3">Molybdenum cofactor sulfurase</fullName>
    </submittedName>
</protein>
<proteinExistence type="predicted"/>
<dbReference type="PANTHER" id="PTHR30212:SF2">
    <property type="entry name" value="PROTEIN YIIM"/>
    <property type="match status" value="1"/>
</dbReference>